<evidence type="ECO:0000256" key="6">
    <source>
        <dbReference type="ARBA" id="ARBA00034138"/>
    </source>
</evidence>
<dbReference type="OrthoDB" id="5034579at2759"/>
<keyword evidence="4" id="KW-0456">Lyase</keyword>
<evidence type="ECO:0000313" key="11">
    <source>
        <dbReference type="EMBL" id="ORX71318.1"/>
    </source>
</evidence>
<evidence type="ECO:0000256" key="8">
    <source>
        <dbReference type="ARBA" id="ARBA00049127"/>
    </source>
</evidence>
<sequence>MPRISHGNIADALQAKLSQPDAEDAFFVADLGEVARQFYRWVRHLPRVQPFFAVKCNPDPLVIKLLHRLGAGFDCASKAEIQQVLGEGAQPSNIVYAHPCKPASHLRFAKANDVAMMTFDNADELYKLQQQYPGAKAILRILTDDSHSLCQLGLKFGAALDTTQRLLATAKQLGINVVGVSFHVGSGCQSEHAFSDAVMRARQVFDQAAALGFNLELLDIGGGFPGRGDASGLAFEDVARVLTAAIDKYFADMPSLRIIAEPGRYFVASAFTLAVNIVARRQVGVLNNTAPTGDENPAFMYYVNDGVYGSFNCIMFDHQHPVPRVLTANSQFINAPADAQLGMMFESSVWGPTCDSIDCIMPSGMLPELQIGDWLVFDGMGAYTNCAASRFNGFRLSDMVYVDTEGMLL</sequence>
<organism evidence="11 12">
    <name type="scientific">Linderina pennispora</name>
    <dbReference type="NCBI Taxonomy" id="61395"/>
    <lineage>
        <taxon>Eukaryota</taxon>
        <taxon>Fungi</taxon>
        <taxon>Fungi incertae sedis</taxon>
        <taxon>Zoopagomycota</taxon>
        <taxon>Kickxellomycotina</taxon>
        <taxon>Kickxellomycetes</taxon>
        <taxon>Kickxellales</taxon>
        <taxon>Kickxellaceae</taxon>
        <taxon>Linderina</taxon>
    </lineage>
</organism>
<dbReference type="FunFam" id="3.20.20.10:FF:000005">
    <property type="entry name" value="Ornithine decarboxylase"/>
    <property type="match status" value="1"/>
</dbReference>
<dbReference type="InterPro" id="IPR000183">
    <property type="entry name" value="Orn/DAP/Arg_de-COase"/>
</dbReference>
<name>A0A1Y1WDB3_9FUNG</name>
<dbReference type="PRINTS" id="PR01182">
    <property type="entry name" value="ORNDCRBXLASE"/>
</dbReference>
<dbReference type="EMBL" id="MCFD01000004">
    <property type="protein sequence ID" value="ORX71318.1"/>
    <property type="molecule type" value="Genomic_DNA"/>
</dbReference>
<dbReference type="GO" id="GO:0033387">
    <property type="term" value="P:putrescine biosynthetic process from arginine, via ornithine"/>
    <property type="evidence" value="ECO:0007669"/>
    <property type="project" value="TreeGrafter"/>
</dbReference>
<dbReference type="PRINTS" id="PR01179">
    <property type="entry name" value="ODADCRBXLASE"/>
</dbReference>
<dbReference type="PROSITE" id="PS00879">
    <property type="entry name" value="ODR_DC_2_2"/>
    <property type="match status" value="1"/>
</dbReference>
<comment type="cofactor">
    <cofactor evidence="1 9">
        <name>pyridoxal 5'-phosphate</name>
        <dbReference type="ChEBI" id="CHEBI:597326"/>
    </cofactor>
</comment>
<dbReference type="Gene3D" id="2.40.37.10">
    <property type="entry name" value="Lyase, Ornithine Decarboxylase, Chain A, domain 1"/>
    <property type="match status" value="1"/>
</dbReference>
<dbReference type="InterPro" id="IPR002433">
    <property type="entry name" value="Orn_de-COase"/>
</dbReference>
<evidence type="ECO:0000256" key="3">
    <source>
        <dbReference type="ARBA" id="ARBA00022898"/>
    </source>
</evidence>
<evidence type="ECO:0000256" key="7">
    <source>
        <dbReference type="ARBA" id="ARBA00046672"/>
    </source>
</evidence>
<gene>
    <name evidence="11" type="ORF">DL89DRAFT_245041</name>
</gene>
<dbReference type="InterPro" id="IPR022653">
    <property type="entry name" value="De-COase2_pyr-phos_BS"/>
</dbReference>
<dbReference type="InterPro" id="IPR022657">
    <property type="entry name" value="De-COase2_CS"/>
</dbReference>
<evidence type="ECO:0000256" key="9">
    <source>
        <dbReference type="PIRSR" id="PIRSR600183-50"/>
    </source>
</evidence>
<evidence type="ECO:0000259" key="10">
    <source>
        <dbReference type="Pfam" id="PF02784"/>
    </source>
</evidence>
<dbReference type="InterPro" id="IPR009006">
    <property type="entry name" value="Ala_racemase/Decarboxylase_C"/>
</dbReference>
<dbReference type="GO" id="GO:0004586">
    <property type="term" value="F:ornithine decarboxylase activity"/>
    <property type="evidence" value="ECO:0007669"/>
    <property type="project" value="UniProtKB-EC"/>
</dbReference>
<feature type="domain" description="Orn/DAP/Arg decarboxylase 2 N-terminal" evidence="10">
    <location>
        <begin position="31"/>
        <end position="268"/>
    </location>
</feature>
<comment type="caution">
    <text evidence="11">The sequence shown here is derived from an EMBL/GenBank/DDBJ whole genome shotgun (WGS) entry which is preliminary data.</text>
</comment>
<proteinExistence type="inferred from homology"/>
<dbReference type="InterPro" id="IPR022644">
    <property type="entry name" value="De-COase2_N"/>
</dbReference>
<dbReference type="RefSeq" id="XP_040744833.1">
    <property type="nucleotide sequence ID" value="XM_040885082.1"/>
</dbReference>
<dbReference type="PANTHER" id="PTHR11482:SF6">
    <property type="entry name" value="ORNITHINE DECARBOXYLASE 1-RELATED"/>
    <property type="match status" value="1"/>
</dbReference>
<comment type="catalytic activity">
    <reaction evidence="8">
        <text>L-ornithine + H(+) = putrescine + CO2</text>
        <dbReference type="Rhea" id="RHEA:22964"/>
        <dbReference type="ChEBI" id="CHEBI:15378"/>
        <dbReference type="ChEBI" id="CHEBI:16526"/>
        <dbReference type="ChEBI" id="CHEBI:46911"/>
        <dbReference type="ChEBI" id="CHEBI:326268"/>
        <dbReference type="EC" id="4.1.1.17"/>
    </reaction>
</comment>
<evidence type="ECO:0000256" key="1">
    <source>
        <dbReference type="ARBA" id="ARBA00001933"/>
    </source>
</evidence>
<feature type="active site" description="Proton donor" evidence="9">
    <location>
        <position position="354"/>
    </location>
</feature>
<dbReference type="GO" id="GO:0005737">
    <property type="term" value="C:cytoplasm"/>
    <property type="evidence" value="ECO:0007669"/>
    <property type="project" value="TreeGrafter"/>
</dbReference>
<dbReference type="Proteomes" id="UP000193922">
    <property type="component" value="Unassembled WGS sequence"/>
</dbReference>
<comment type="similarity">
    <text evidence="2">Belongs to the Orn/Lys/Arg decarboxylase class-II family.</text>
</comment>
<dbReference type="PROSITE" id="PS00878">
    <property type="entry name" value="ODR_DC_2_1"/>
    <property type="match status" value="1"/>
</dbReference>
<dbReference type="Gene3D" id="3.20.20.10">
    <property type="entry name" value="Alanine racemase"/>
    <property type="match status" value="1"/>
</dbReference>
<evidence type="ECO:0000256" key="5">
    <source>
        <dbReference type="ARBA" id="ARBA00034115"/>
    </source>
</evidence>
<accession>A0A1Y1WDB3</accession>
<dbReference type="AlphaFoldDB" id="A0A1Y1WDB3"/>
<evidence type="ECO:0000313" key="12">
    <source>
        <dbReference type="Proteomes" id="UP000193922"/>
    </source>
</evidence>
<dbReference type="CDD" id="cd00622">
    <property type="entry name" value="PLPDE_III_ODC"/>
    <property type="match status" value="1"/>
</dbReference>
<evidence type="ECO:0000256" key="2">
    <source>
        <dbReference type="ARBA" id="ARBA00008872"/>
    </source>
</evidence>
<dbReference type="EC" id="4.1.1.17" evidence="6"/>
<keyword evidence="3 9" id="KW-0663">Pyridoxal phosphate</keyword>
<dbReference type="STRING" id="61395.A0A1Y1WDB3"/>
<dbReference type="PANTHER" id="PTHR11482">
    <property type="entry name" value="ARGININE/DIAMINOPIMELATE/ORNITHINE DECARBOXYLASE"/>
    <property type="match status" value="1"/>
</dbReference>
<dbReference type="SUPFAM" id="SSF50621">
    <property type="entry name" value="Alanine racemase C-terminal domain-like"/>
    <property type="match status" value="1"/>
</dbReference>
<dbReference type="SUPFAM" id="SSF51419">
    <property type="entry name" value="PLP-binding barrel"/>
    <property type="match status" value="1"/>
</dbReference>
<keyword evidence="12" id="KW-1185">Reference proteome</keyword>
<feature type="modified residue" description="N6-(pyridoxal phosphate)lysine" evidence="9">
    <location>
        <position position="55"/>
    </location>
</feature>
<reference evidence="11 12" key="1">
    <citation type="submission" date="2016-07" db="EMBL/GenBank/DDBJ databases">
        <title>Pervasive Adenine N6-methylation of Active Genes in Fungi.</title>
        <authorList>
            <consortium name="DOE Joint Genome Institute"/>
            <person name="Mondo S.J."/>
            <person name="Dannebaum R.O."/>
            <person name="Kuo R.C."/>
            <person name="Labutti K."/>
            <person name="Haridas S."/>
            <person name="Kuo A."/>
            <person name="Salamov A."/>
            <person name="Ahrendt S.R."/>
            <person name="Lipzen A."/>
            <person name="Sullivan W."/>
            <person name="Andreopoulos W.B."/>
            <person name="Clum A."/>
            <person name="Lindquist E."/>
            <person name="Daum C."/>
            <person name="Ramamoorthy G.K."/>
            <person name="Gryganskyi A."/>
            <person name="Culley D."/>
            <person name="Magnuson J.K."/>
            <person name="James T.Y."/>
            <person name="O'Malley M.A."/>
            <person name="Stajich J.E."/>
            <person name="Spatafora J.W."/>
            <person name="Visel A."/>
            <person name="Grigoriev I.V."/>
        </authorList>
    </citation>
    <scope>NUCLEOTIDE SEQUENCE [LARGE SCALE GENOMIC DNA]</scope>
    <source>
        <strain evidence="11 12">ATCC 12442</strain>
    </source>
</reference>
<dbReference type="InterPro" id="IPR029066">
    <property type="entry name" value="PLP-binding_barrel"/>
</dbReference>
<dbReference type="GeneID" id="63801730"/>
<evidence type="ECO:0000256" key="4">
    <source>
        <dbReference type="ARBA" id="ARBA00023239"/>
    </source>
</evidence>
<protein>
    <recommendedName>
        <fullName evidence="6">ornithine decarboxylase</fullName>
        <ecNumber evidence="6">4.1.1.17</ecNumber>
    </recommendedName>
</protein>
<dbReference type="Pfam" id="PF02784">
    <property type="entry name" value="Orn_Arg_deC_N"/>
    <property type="match status" value="1"/>
</dbReference>
<comment type="pathway">
    <text evidence="5">Amine and polyamine biosynthesis; putrescine biosynthesis via L-ornithine pathway; putrescine from L-ornithine: step 1/1.</text>
</comment>
<comment type="subunit">
    <text evidence="7">Homodimer. Only the dimer is catalytically active, as the active sites are constructed of residues from both monomers.</text>
</comment>